<keyword evidence="2" id="KW-1185">Reference proteome</keyword>
<accession>A0AA39PYJ9</accession>
<gene>
    <name evidence="1" type="ORF">EDD18DRAFT_442651</name>
</gene>
<name>A0AA39PYJ9_9AGAR</name>
<evidence type="ECO:0000313" key="1">
    <source>
        <dbReference type="EMBL" id="KAK0492967.1"/>
    </source>
</evidence>
<reference evidence="1" key="1">
    <citation type="submission" date="2023-06" db="EMBL/GenBank/DDBJ databases">
        <authorList>
            <consortium name="Lawrence Berkeley National Laboratory"/>
            <person name="Ahrendt S."/>
            <person name="Sahu N."/>
            <person name="Indic B."/>
            <person name="Wong-Bajracharya J."/>
            <person name="Merenyi Z."/>
            <person name="Ke H.-M."/>
            <person name="Monk M."/>
            <person name="Kocsube S."/>
            <person name="Drula E."/>
            <person name="Lipzen A."/>
            <person name="Balint B."/>
            <person name="Henrissat B."/>
            <person name="Andreopoulos B."/>
            <person name="Martin F.M."/>
            <person name="Harder C.B."/>
            <person name="Rigling D."/>
            <person name="Ford K.L."/>
            <person name="Foster G.D."/>
            <person name="Pangilinan J."/>
            <person name="Papanicolaou A."/>
            <person name="Barry K."/>
            <person name="LaButti K."/>
            <person name="Viragh M."/>
            <person name="Koriabine M."/>
            <person name="Yan M."/>
            <person name="Riley R."/>
            <person name="Champramary S."/>
            <person name="Plett K.L."/>
            <person name="Tsai I.J."/>
            <person name="Slot J."/>
            <person name="Sipos G."/>
            <person name="Plett J."/>
            <person name="Nagy L.G."/>
            <person name="Grigoriev I.V."/>
        </authorList>
    </citation>
    <scope>NUCLEOTIDE SEQUENCE</scope>
    <source>
        <strain evidence="1">HWK02</strain>
    </source>
</reference>
<sequence length="100" mass="10891">MLLSSGPLRSMSTATSSNNLIPTFKLSDLHDRYFEYASLLSSQGVVKEAMVLLKLTLGDNTGPGSAIRERLLRMKFEPSGTNTIKIDRKALPPQPSLPTA</sequence>
<evidence type="ECO:0000313" key="2">
    <source>
        <dbReference type="Proteomes" id="UP001175228"/>
    </source>
</evidence>
<dbReference type="Gene3D" id="1.25.40.980">
    <property type="match status" value="1"/>
</dbReference>
<dbReference type="Proteomes" id="UP001175228">
    <property type="component" value="Unassembled WGS sequence"/>
</dbReference>
<dbReference type="EMBL" id="JAUEPU010000027">
    <property type="protein sequence ID" value="KAK0492967.1"/>
    <property type="molecule type" value="Genomic_DNA"/>
</dbReference>
<organism evidence="1 2">
    <name type="scientific">Armillaria luteobubalina</name>
    <dbReference type="NCBI Taxonomy" id="153913"/>
    <lineage>
        <taxon>Eukaryota</taxon>
        <taxon>Fungi</taxon>
        <taxon>Dikarya</taxon>
        <taxon>Basidiomycota</taxon>
        <taxon>Agaricomycotina</taxon>
        <taxon>Agaricomycetes</taxon>
        <taxon>Agaricomycetidae</taxon>
        <taxon>Agaricales</taxon>
        <taxon>Marasmiineae</taxon>
        <taxon>Physalacriaceae</taxon>
        <taxon>Armillaria</taxon>
    </lineage>
</organism>
<protein>
    <submittedName>
        <fullName evidence="1">Uncharacterized protein</fullName>
    </submittedName>
</protein>
<comment type="caution">
    <text evidence="1">The sequence shown here is derived from an EMBL/GenBank/DDBJ whole genome shotgun (WGS) entry which is preliminary data.</text>
</comment>
<dbReference type="AlphaFoldDB" id="A0AA39PYJ9"/>
<proteinExistence type="predicted"/>